<dbReference type="PROSITE" id="PS51857">
    <property type="entry name" value="CSD_2"/>
    <property type="match status" value="1"/>
</dbReference>
<dbReference type="SUPFAM" id="SSF50249">
    <property type="entry name" value="Nucleic acid-binding proteins"/>
    <property type="match status" value="1"/>
</dbReference>
<dbReference type="InterPro" id="IPR002059">
    <property type="entry name" value="CSP_DNA-bd"/>
</dbReference>
<comment type="caution">
    <text evidence="2">The sequence shown here is derived from an EMBL/GenBank/DDBJ whole genome shotgun (WGS) entry which is preliminary data.</text>
</comment>
<organism evidence="2">
    <name type="scientific">marine sediment metagenome</name>
    <dbReference type="NCBI Taxonomy" id="412755"/>
    <lineage>
        <taxon>unclassified sequences</taxon>
        <taxon>metagenomes</taxon>
        <taxon>ecological metagenomes</taxon>
    </lineage>
</organism>
<evidence type="ECO:0000259" key="1">
    <source>
        <dbReference type="PROSITE" id="PS51857"/>
    </source>
</evidence>
<gene>
    <name evidence="2" type="ORF">LCGC14_1688430</name>
</gene>
<feature type="domain" description="CSD" evidence="1">
    <location>
        <begin position="1"/>
        <end position="34"/>
    </location>
</feature>
<name>A0A0F9KLM4_9ZZZZ</name>
<dbReference type="PIRSF" id="PIRSF002599">
    <property type="entry name" value="Cold_shock_A"/>
    <property type="match status" value="1"/>
</dbReference>
<sequence>MAIGRVKWYNKSNGYGFIESPEGDVFFHFSDILM</sequence>
<dbReference type="Pfam" id="PF00313">
    <property type="entry name" value="CSD"/>
    <property type="match status" value="1"/>
</dbReference>
<accession>A0A0F9KLM4</accession>
<dbReference type="InterPro" id="IPR012156">
    <property type="entry name" value="Cold_shock_CspA"/>
</dbReference>
<protein>
    <recommendedName>
        <fullName evidence="1">CSD domain-containing protein</fullName>
    </recommendedName>
</protein>
<dbReference type="AlphaFoldDB" id="A0A0F9KLM4"/>
<feature type="non-terminal residue" evidence="2">
    <location>
        <position position="34"/>
    </location>
</feature>
<evidence type="ECO:0000313" key="2">
    <source>
        <dbReference type="EMBL" id="KKM16185.1"/>
    </source>
</evidence>
<dbReference type="CDD" id="cd04458">
    <property type="entry name" value="CSP_CDS"/>
    <property type="match status" value="1"/>
</dbReference>
<proteinExistence type="predicted"/>
<dbReference type="InterPro" id="IPR012340">
    <property type="entry name" value="NA-bd_OB-fold"/>
</dbReference>
<dbReference type="EMBL" id="LAZR01014731">
    <property type="protein sequence ID" value="KKM16185.1"/>
    <property type="molecule type" value="Genomic_DNA"/>
</dbReference>
<dbReference type="GO" id="GO:0003676">
    <property type="term" value="F:nucleic acid binding"/>
    <property type="evidence" value="ECO:0007669"/>
    <property type="project" value="InterPro"/>
</dbReference>
<dbReference type="Gene3D" id="2.40.50.140">
    <property type="entry name" value="Nucleic acid-binding proteins"/>
    <property type="match status" value="1"/>
</dbReference>
<reference evidence="2" key="1">
    <citation type="journal article" date="2015" name="Nature">
        <title>Complex archaea that bridge the gap between prokaryotes and eukaryotes.</title>
        <authorList>
            <person name="Spang A."/>
            <person name="Saw J.H."/>
            <person name="Jorgensen S.L."/>
            <person name="Zaremba-Niedzwiedzka K."/>
            <person name="Martijn J."/>
            <person name="Lind A.E."/>
            <person name="van Eijk R."/>
            <person name="Schleper C."/>
            <person name="Guy L."/>
            <person name="Ettema T.J."/>
        </authorList>
    </citation>
    <scope>NUCLEOTIDE SEQUENCE</scope>
</reference>